<accession>A0AA92UYW7</accession>
<feature type="region of interest" description="Disordered" evidence="1">
    <location>
        <begin position="1"/>
        <end position="27"/>
    </location>
</feature>
<name>A0AA92UYW7_9BACT</name>
<evidence type="ECO:0000256" key="1">
    <source>
        <dbReference type="SAM" id="MobiDB-lite"/>
    </source>
</evidence>
<dbReference type="RefSeq" id="WP_118191039.1">
    <property type="nucleotide sequence ID" value="NZ_CP134813.1"/>
</dbReference>
<protein>
    <submittedName>
        <fullName evidence="2">Uncharacterized protein</fullName>
    </submittedName>
</protein>
<dbReference type="Proteomes" id="UP000284990">
    <property type="component" value="Unassembled WGS sequence"/>
</dbReference>
<sequence length="106" mass="12174">MKERKHIIGFGTYQAPPPPPEPDKETEDNLVEQALDQYLIDYKPYDPDDEVDPQEFKTSREIQEALSDMVTISISTITKYMNSHGYDMVNVEGGGLTWHLQRDAPF</sequence>
<proteinExistence type="predicted"/>
<evidence type="ECO:0000313" key="3">
    <source>
        <dbReference type="Proteomes" id="UP000284990"/>
    </source>
</evidence>
<organism evidence="2 3">
    <name type="scientific">Segatella copri</name>
    <dbReference type="NCBI Taxonomy" id="165179"/>
    <lineage>
        <taxon>Bacteria</taxon>
        <taxon>Pseudomonadati</taxon>
        <taxon>Bacteroidota</taxon>
        <taxon>Bacteroidia</taxon>
        <taxon>Bacteroidales</taxon>
        <taxon>Prevotellaceae</taxon>
        <taxon>Segatella</taxon>
    </lineage>
</organism>
<dbReference type="AlphaFoldDB" id="A0AA92UYW7"/>
<reference evidence="2 3" key="1">
    <citation type="submission" date="2018-08" db="EMBL/GenBank/DDBJ databases">
        <title>A genome reference for cultivated species of the human gut microbiota.</title>
        <authorList>
            <person name="Zou Y."/>
            <person name="Xue W."/>
            <person name="Luo G."/>
        </authorList>
    </citation>
    <scope>NUCLEOTIDE SEQUENCE [LARGE SCALE GENOMIC DNA]</scope>
    <source>
        <strain evidence="2 3">AM42-23AC</strain>
    </source>
</reference>
<gene>
    <name evidence="2" type="ORF">DW916_10915</name>
</gene>
<evidence type="ECO:0000313" key="2">
    <source>
        <dbReference type="EMBL" id="RHA84763.1"/>
    </source>
</evidence>
<dbReference type="EMBL" id="QSFW01000023">
    <property type="protein sequence ID" value="RHA84763.1"/>
    <property type="molecule type" value="Genomic_DNA"/>
</dbReference>
<comment type="caution">
    <text evidence="2">The sequence shown here is derived from an EMBL/GenBank/DDBJ whole genome shotgun (WGS) entry which is preliminary data.</text>
</comment>